<proteinExistence type="predicted"/>
<keyword evidence="1" id="KW-0378">Hydrolase</keyword>
<accession>A0ACD4A0G3</accession>
<dbReference type="Proteomes" id="UP000830837">
    <property type="component" value="Chromosome"/>
</dbReference>
<reference evidence="1" key="1">
    <citation type="submission" date="2022-04" db="EMBL/GenBank/DDBJ databases">
        <title>Complete genome of Bacillus.</title>
        <authorList>
            <person name="Kong X."/>
            <person name="Hou M."/>
        </authorList>
    </citation>
    <scope>NUCLEOTIDE SEQUENCE</scope>
    <source>
        <strain evidence="1">A78.1</strain>
    </source>
</reference>
<gene>
    <name evidence="1" type="ORF">M0696_02125</name>
</gene>
<dbReference type="EMBL" id="CP096590">
    <property type="protein sequence ID" value="UPV79572.1"/>
    <property type="molecule type" value="Genomic_DNA"/>
</dbReference>
<name>A0ACD4A0G3_9BACI</name>
<organism evidence="1 2">
    <name type="scientific">Bacillus rugosus</name>
    <dbReference type="NCBI Taxonomy" id="2715209"/>
    <lineage>
        <taxon>Bacteria</taxon>
        <taxon>Bacillati</taxon>
        <taxon>Bacillota</taxon>
        <taxon>Bacilli</taxon>
        <taxon>Bacillales</taxon>
        <taxon>Bacillaceae</taxon>
        <taxon>Bacillus</taxon>
    </lineage>
</organism>
<evidence type="ECO:0000313" key="2">
    <source>
        <dbReference type="Proteomes" id="UP000830837"/>
    </source>
</evidence>
<keyword evidence="2" id="KW-1185">Reference proteome</keyword>
<evidence type="ECO:0000313" key="1">
    <source>
        <dbReference type="EMBL" id="UPV79572.1"/>
    </source>
</evidence>
<sequence length="287" mass="33424">MERTGICHSDGFDLSYRIEGEGAPILVIGSAVYYPRLFSSDIKQKYQWIFADHRGFAKPKRELRTEDLRLDAVLADIERMRTSLQLEDVVIFGHSGHAFMALEYARTYPEHVRKVALLNTAPDNSEARRRKSELFFVETASLERKKRFEKDIANLPLDIEKDPERRFVHMCIRAEAKSFYQERPHAALWDGVFTNMPIIDELWGHTFAQLDLIERLADVQVPVYIGLGRYDYLVAPVTLWDDVDGLYPHVKKVIFERSGHQPMLEEPQAFDQSFSKWMDKYKNSPPK</sequence>
<protein>
    <submittedName>
        <fullName evidence="1">Alpha/beta hydrolase</fullName>
    </submittedName>
</protein>